<protein>
    <submittedName>
        <fullName evidence="2">Uncharacterized protein</fullName>
    </submittedName>
</protein>
<feature type="region of interest" description="Disordered" evidence="1">
    <location>
        <begin position="1"/>
        <end position="22"/>
    </location>
</feature>
<organism evidence="2 3">
    <name type="scientific">Novosphingobium soli</name>
    <dbReference type="NCBI Taxonomy" id="574956"/>
    <lineage>
        <taxon>Bacteria</taxon>
        <taxon>Pseudomonadati</taxon>
        <taxon>Pseudomonadota</taxon>
        <taxon>Alphaproteobacteria</taxon>
        <taxon>Sphingomonadales</taxon>
        <taxon>Sphingomonadaceae</taxon>
        <taxon>Novosphingobium</taxon>
    </lineage>
</organism>
<reference evidence="2 3" key="1">
    <citation type="submission" date="2024-09" db="EMBL/GenBank/DDBJ databases">
        <authorList>
            <person name="Sun Q."/>
            <person name="Mori K."/>
        </authorList>
    </citation>
    <scope>NUCLEOTIDE SEQUENCE [LARGE SCALE GENOMIC DNA]</scope>
    <source>
        <strain evidence="2 3">CCM 7706</strain>
    </source>
</reference>
<proteinExistence type="predicted"/>
<gene>
    <name evidence="2" type="ORF">ACFFJC_10960</name>
</gene>
<accession>A0ABV6CX41</accession>
<dbReference type="Proteomes" id="UP001589798">
    <property type="component" value="Unassembled WGS sequence"/>
</dbReference>
<comment type="caution">
    <text evidence="2">The sequence shown here is derived from an EMBL/GenBank/DDBJ whole genome shotgun (WGS) entry which is preliminary data.</text>
</comment>
<dbReference type="RefSeq" id="WP_379487552.1">
    <property type="nucleotide sequence ID" value="NZ_JBHLWK010000013.1"/>
</dbReference>
<dbReference type="EMBL" id="JBHLWK010000013">
    <property type="protein sequence ID" value="MFC0204791.1"/>
    <property type="molecule type" value="Genomic_DNA"/>
</dbReference>
<evidence type="ECO:0000256" key="1">
    <source>
        <dbReference type="SAM" id="MobiDB-lite"/>
    </source>
</evidence>
<evidence type="ECO:0000313" key="3">
    <source>
        <dbReference type="Proteomes" id="UP001589798"/>
    </source>
</evidence>
<sequence>MALQHERTDGTRRSSMGRPSLDPVLRRRIYGPIRPMETPGILQRLLGRW</sequence>
<feature type="compositionally biased region" description="Basic and acidic residues" evidence="1">
    <location>
        <begin position="1"/>
        <end position="12"/>
    </location>
</feature>
<name>A0ABV6CX41_9SPHN</name>
<keyword evidence="3" id="KW-1185">Reference proteome</keyword>
<evidence type="ECO:0000313" key="2">
    <source>
        <dbReference type="EMBL" id="MFC0204791.1"/>
    </source>
</evidence>